<dbReference type="VEuPathDB" id="TrichDB:TVAGG3_0374160"/>
<reference evidence="1" key="2">
    <citation type="journal article" date="2007" name="Science">
        <title>Draft genome sequence of the sexually transmitted pathogen Trichomonas vaginalis.</title>
        <authorList>
            <person name="Carlton J.M."/>
            <person name="Hirt R.P."/>
            <person name="Silva J.C."/>
            <person name="Delcher A.L."/>
            <person name="Schatz M."/>
            <person name="Zhao Q."/>
            <person name="Wortman J.R."/>
            <person name="Bidwell S.L."/>
            <person name="Alsmark U.C.M."/>
            <person name="Besteiro S."/>
            <person name="Sicheritz-Ponten T."/>
            <person name="Noel C.J."/>
            <person name="Dacks J.B."/>
            <person name="Foster P.G."/>
            <person name="Simillion C."/>
            <person name="Van de Peer Y."/>
            <person name="Miranda-Saavedra D."/>
            <person name="Barton G.J."/>
            <person name="Westrop G.D."/>
            <person name="Mueller S."/>
            <person name="Dessi D."/>
            <person name="Fiori P.L."/>
            <person name="Ren Q."/>
            <person name="Paulsen I."/>
            <person name="Zhang H."/>
            <person name="Bastida-Corcuera F.D."/>
            <person name="Simoes-Barbosa A."/>
            <person name="Brown M.T."/>
            <person name="Hayes R.D."/>
            <person name="Mukherjee M."/>
            <person name="Okumura C.Y."/>
            <person name="Schneider R."/>
            <person name="Smith A.J."/>
            <person name="Vanacova S."/>
            <person name="Villalvazo M."/>
            <person name="Haas B.J."/>
            <person name="Pertea M."/>
            <person name="Feldblyum T.V."/>
            <person name="Utterback T.R."/>
            <person name="Shu C.L."/>
            <person name="Osoegawa K."/>
            <person name="de Jong P.J."/>
            <person name="Hrdy I."/>
            <person name="Horvathova L."/>
            <person name="Zubacova Z."/>
            <person name="Dolezal P."/>
            <person name="Malik S.B."/>
            <person name="Logsdon J.M. Jr."/>
            <person name="Henze K."/>
            <person name="Gupta A."/>
            <person name="Wang C.C."/>
            <person name="Dunne R.L."/>
            <person name="Upcroft J.A."/>
            <person name="Upcroft P."/>
            <person name="White O."/>
            <person name="Salzberg S.L."/>
            <person name="Tang P."/>
            <person name="Chiu C.-H."/>
            <person name="Lee Y.-S."/>
            <person name="Embley T.M."/>
            <person name="Coombs G.H."/>
            <person name="Mottram J.C."/>
            <person name="Tachezy J."/>
            <person name="Fraser-Liggett C.M."/>
            <person name="Johnson P.J."/>
        </authorList>
    </citation>
    <scope>NUCLEOTIDE SEQUENCE [LARGE SCALE GENOMIC DNA]</scope>
    <source>
        <strain evidence="1">G3</strain>
    </source>
</reference>
<accession>A2DF78</accession>
<proteinExistence type="predicted"/>
<keyword evidence="2" id="KW-1185">Reference proteome</keyword>
<dbReference type="AlphaFoldDB" id="A2DF78"/>
<organism evidence="1 2">
    <name type="scientific">Trichomonas vaginalis (strain ATCC PRA-98 / G3)</name>
    <dbReference type="NCBI Taxonomy" id="412133"/>
    <lineage>
        <taxon>Eukaryota</taxon>
        <taxon>Metamonada</taxon>
        <taxon>Parabasalia</taxon>
        <taxon>Trichomonadida</taxon>
        <taxon>Trichomonadidae</taxon>
        <taxon>Trichomonas</taxon>
    </lineage>
</organism>
<sequence length="148" mass="17643">MFFFLRLAYSENTAVFKRAYPDNRIIIYASGSSSQYINDSLQMTKPEFTIDQVEKTYDWCSQCSSSYTDYPWITFSLKDARFHIDKYLLRAGCCYDGCCCHDYGYCERCCLYSWEFQISSDNKTWTTVHKMDRDYSMEYCAEKTFELK</sequence>
<dbReference type="SUPFAM" id="SSF49785">
    <property type="entry name" value="Galactose-binding domain-like"/>
    <property type="match status" value="1"/>
</dbReference>
<dbReference type="InterPro" id="IPR008979">
    <property type="entry name" value="Galactose-bd-like_sf"/>
</dbReference>
<dbReference type="Proteomes" id="UP000001542">
    <property type="component" value="Unassembled WGS sequence"/>
</dbReference>
<dbReference type="InParanoid" id="A2DF78"/>
<evidence type="ECO:0008006" key="3">
    <source>
        <dbReference type="Google" id="ProtNLM"/>
    </source>
</evidence>
<evidence type="ECO:0000313" key="2">
    <source>
        <dbReference type="Proteomes" id="UP000001542"/>
    </source>
</evidence>
<dbReference type="Gene3D" id="2.60.120.260">
    <property type="entry name" value="Galactose-binding domain-like"/>
    <property type="match status" value="1"/>
</dbReference>
<gene>
    <name evidence="1" type="ORF">TVAG_173280</name>
</gene>
<evidence type="ECO:0000313" key="1">
    <source>
        <dbReference type="EMBL" id="EAY21070.1"/>
    </source>
</evidence>
<reference evidence="1" key="1">
    <citation type="submission" date="2006-10" db="EMBL/GenBank/DDBJ databases">
        <authorList>
            <person name="Amadeo P."/>
            <person name="Zhao Q."/>
            <person name="Wortman J."/>
            <person name="Fraser-Liggett C."/>
            <person name="Carlton J."/>
        </authorList>
    </citation>
    <scope>NUCLEOTIDE SEQUENCE</scope>
    <source>
        <strain evidence="1">G3</strain>
    </source>
</reference>
<name>A2DF78_TRIV3</name>
<protein>
    <recommendedName>
        <fullName evidence="3">F5/8 type C domain-containing protein</fullName>
    </recommendedName>
</protein>
<dbReference type="VEuPathDB" id="TrichDB:TVAG_173280"/>
<dbReference type="EMBL" id="DS113193">
    <property type="protein sequence ID" value="EAY21070.1"/>
    <property type="molecule type" value="Genomic_DNA"/>
</dbReference>